<organism evidence="1">
    <name type="scientific">Salinispora arenicola (strain CNS-205)</name>
    <dbReference type="NCBI Taxonomy" id="391037"/>
    <lineage>
        <taxon>Bacteria</taxon>
        <taxon>Bacillati</taxon>
        <taxon>Actinomycetota</taxon>
        <taxon>Actinomycetes</taxon>
        <taxon>Micromonosporales</taxon>
        <taxon>Micromonosporaceae</taxon>
        <taxon>Salinispora</taxon>
    </lineage>
</organism>
<dbReference type="KEGG" id="saq:Sare_0499"/>
<accession>A8M0A7</accession>
<gene>
    <name evidence="1" type="ordered locus">Sare_0499</name>
</gene>
<dbReference type="AlphaFoldDB" id="A8M0A7"/>
<evidence type="ECO:0008006" key="2">
    <source>
        <dbReference type="Google" id="ProtNLM"/>
    </source>
</evidence>
<proteinExistence type="predicted"/>
<dbReference type="HOGENOM" id="CLU_860368_0_0_11"/>
<dbReference type="EMBL" id="CP000850">
    <property type="protein sequence ID" value="ABV96428.1"/>
    <property type="molecule type" value="Genomic_DNA"/>
</dbReference>
<protein>
    <recommendedName>
        <fullName evidence="2">Butirosin biosynthesis protein H-like</fullName>
    </recommendedName>
</protein>
<dbReference type="eggNOG" id="ENOG502ZBG1">
    <property type="taxonomic scope" value="Bacteria"/>
</dbReference>
<reference evidence="1" key="1">
    <citation type="submission" date="2007-10" db="EMBL/GenBank/DDBJ databases">
        <title>Complete sequence of Salinispora arenicola CNS-205.</title>
        <authorList>
            <consortium name="US DOE Joint Genome Institute"/>
            <person name="Copeland A."/>
            <person name="Lucas S."/>
            <person name="Lapidus A."/>
            <person name="Barry K."/>
            <person name="Glavina del Rio T."/>
            <person name="Dalin E."/>
            <person name="Tice H."/>
            <person name="Pitluck S."/>
            <person name="Foster B."/>
            <person name="Schmutz J."/>
            <person name="Larimer F."/>
            <person name="Land M."/>
            <person name="Hauser L."/>
            <person name="Kyrpides N."/>
            <person name="Ivanova N."/>
            <person name="Jensen P.R."/>
            <person name="Moore B.S."/>
            <person name="Penn K."/>
            <person name="Jenkins C."/>
            <person name="Udwary D."/>
            <person name="Xiang L."/>
            <person name="Gontang E."/>
            <person name="Richardson P."/>
        </authorList>
    </citation>
    <scope>NUCLEOTIDE SEQUENCE [LARGE SCALE GENOMIC DNA]</scope>
    <source>
        <strain evidence="1">CNS-205</strain>
    </source>
</reference>
<name>A8M0A7_SALAI</name>
<dbReference type="STRING" id="391037.Sare_0499"/>
<sequence length="311" mass="32986">MTGMAVRYVGDGPNCYADALTMVLGPAGPGPAAIEVLTGSPYGLSLHGPDLPIFCPSGWTPEIGIAAALDLLGWTCERTSGSVDEAVARIARATPTDPVVTGPLEMGLLPHHPSLGQAIGTEHYFVVLGLEGDVVRMHDPRGFPYATLPLDSLLAAWQTDAFVYPVEPFITRSRFRRVREVDLATALRDSLPAAVRWLVGPDAASTAERIARIVEDGLTDSQYKYLVEYTVSGGAGRLGDAAVLLAEIGCAGPARVLEHQARLVGALQHPLMAGDRAAAAALWRELAPTYPRLRDELSLVLREGPAVPVPS</sequence>
<evidence type="ECO:0000313" key="1">
    <source>
        <dbReference type="EMBL" id="ABV96428.1"/>
    </source>
</evidence>